<organism evidence="9">
    <name type="scientific">Taxus chinensis</name>
    <name type="common">Chinese yew</name>
    <name type="synonym">Taxus wallichiana var. chinensis</name>
    <dbReference type="NCBI Taxonomy" id="29808"/>
    <lineage>
        <taxon>Eukaryota</taxon>
        <taxon>Viridiplantae</taxon>
        <taxon>Streptophyta</taxon>
        <taxon>Embryophyta</taxon>
        <taxon>Tracheophyta</taxon>
        <taxon>Spermatophyta</taxon>
        <taxon>Pinopsida</taxon>
        <taxon>Pinidae</taxon>
        <taxon>Conifers II</taxon>
        <taxon>Cupressales</taxon>
        <taxon>Taxaceae</taxon>
        <taxon>Taxus</taxon>
    </lineage>
</organism>
<keyword evidence="6" id="KW-0539">Nucleus</keyword>
<dbReference type="GO" id="GO:0005634">
    <property type="term" value="C:nucleus"/>
    <property type="evidence" value="ECO:0007669"/>
    <property type="project" value="UniProtKB-SubCell"/>
</dbReference>
<keyword evidence="4" id="KW-0238">DNA-binding</keyword>
<evidence type="ECO:0000256" key="2">
    <source>
        <dbReference type="ARBA" id="ARBA00022737"/>
    </source>
</evidence>
<dbReference type="InterPro" id="IPR001005">
    <property type="entry name" value="SANT/Myb"/>
</dbReference>
<dbReference type="PROSITE" id="PS51294">
    <property type="entry name" value="HTH_MYB"/>
    <property type="match status" value="2"/>
</dbReference>
<evidence type="ECO:0000313" key="9">
    <source>
        <dbReference type="EMBL" id="QHG11494.1"/>
    </source>
</evidence>
<evidence type="ECO:0000256" key="3">
    <source>
        <dbReference type="ARBA" id="ARBA00023015"/>
    </source>
</evidence>
<comment type="subcellular location">
    <subcellularLocation>
        <location evidence="1">Nucleus</location>
    </subcellularLocation>
</comment>
<dbReference type="PANTHER" id="PTHR10641">
    <property type="entry name" value="MYB FAMILY TRANSCRIPTION FACTOR"/>
    <property type="match status" value="1"/>
</dbReference>
<dbReference type="Gene3D" id="1.10.10.60">
    <property type="entry name" value="Homeodomain-like"/>
    <property type="match status" value="2"/>
</dbReference>
<dbReference type="InterPro" id="IPR017930">
    <property type="entry name" value="Myb_dom"/>
</dbReference>
<sequence>MGRAPCCDKMGIKKGPWSGEEDRKLVAYIRKYGHGNWRALPMQAGLMRCGKSCRLRWNNYLRPDLKRGNFTLHEEQTIVQLHQIVGNRWAKIASFLPGRTDNDIKNVWNTRLKKCLNNVTTLPEKFEENFCDESNFVRAETDANSFLGQRNSEMEQQLFIRSAYCNSLKPSIPAEENIEVLGFNTVESDKKMRSVADYINSLKLILDINDEDISHANLMC</sequence>
<dbReference type="GO" id="GO:0003677">
    <property type="term" value="F:DNA binding"/>
    <property type="evidence" value="ECO:0007669"/>
    <property type="project" value="UniProtKB-KW"/>
</dbReference>
<dbReference type="FunFam" id="1.10.10.60:FF:000015">
    <property type="entry name" value="Transcription factor RAX3"/>
    <property type="match status" value="1"/>
</dbReference>
<dbReference type="InterPro" id="IPR015495">
    <property type="entry name" value="Myb_TF_plants"/>
</dbReference>
<dbReference type="PANTHER" id="PTHR10641:SF1387">
    <property type="entry name" value="OS08G0486300 PROTEIN"/>
    <property type="match status" value="1"/>
</dbReference>
<evidence type="ECO:0000256" key="4">
    <source>
        <dbReference type="ARBA" id="ARBA00023125"/>
    </source>
</evidence>
<dbReference type="CDD" id="cd00167">
    <property type="entry name" value="SANT"/>
    <property type="match status" value="2"/>
</dbReference>
<feature type="domain" description="Myb-like" evidence="7">
    <location>
        <begin position="62"/>
        <end position="112"/>
    </location>
</feature>
<dbReference type="Pfam" id="PF00249">
    <property type="entry name" value="Myb_DNA-binding"/>
    <property type="match status" value="2"/>
</dbReference>
<proteinExistence type="evidence at transcript level"/>
<evidence type="ECO:0000259" key="8">
    <source>
        <dbReference type="PROSITE" id="PS51294"/>
    </source>
</evidence>
<dbReference type="InterPro" id="IPR009057">
    <property type="entry name" value="Homeodomain-like_sf"/>
</dbReference>
<dbReference type="EMBL" id="MN906741">
    <property type="protein sequence ID" value="QHG11494.1"/>
    <property type="molecule type" value="mRNA"/>
</dbReference>
<feature type="domain" description="Myb-like" evidence="7">
    <location>
        <begin position="9"/>
        <end position="61"/>
    </location>
</feature>
<feature type="domain" description="HTH myb-type" evidence="8">
    <location>
        <begin position="66"/>
        <end position="116"/>
    </location>
</feature>
<evidence type="ECO:0000256" key="1">
    <source>
        <dbReference type="ARBA" id="ARBA00004123"/>
    </source>
</evidence>
<evidence type="ECO:0000259" key="7">
    <source>
        <dbReference type="PROSITE" id="PS50090"/>
    </source>
</evidence>
<keyword evidence="3" id="KW-0805">Transcription regulation</keyword>
<evidence type="ECO:0000256" key="6">
    <source>
        <dbReference type="ARBA" id="ARBA00023242"/>
    </source>
</evidence>
<dbReference type="PROSITE" id="PS50090">
    <property type="entry name" value="MYB_LIKE"/>
    <property type="match status" value="2"/>
</dbReference>
<keyword evidence="2" id="KW-0677">Repeat</keyword>
<keyword evidence="5" id="KW-0804">Transcription</keyword>
<protein>
    <submittedName>
        <fullName evidence="9">R2R3-MYB transcription factor 66</fullName>
    </submittedName>
</protein>
<reference evidence="9" key="1">
    <citation type="journal article" date="2020" name="PeerJ">
        <title>The R2R3-MYB transcription factor family in Taxus chinensis: Identification, characterization, expression profiling and posttranscriptional regulation analysis.</title>
        <authorList>
            <person name="Hu X."/>
            <person name="Zhang L."/>
            <person name="Shao F."/>
            <person name="Qiu D."/>
            <person name="Wilson I.W."/>
        </authorList>
    </citation>
    <scope>NUCLEOTIDE SEQUENCE</scope>
</reference>
<evidence type="ECO:0000256" key="5">
    <source>
        <dbReference type="ARBA" id="ARBA00023163"/>
    </source>
</evidence>
<dbReference type="SUPFAM" id="SSF46689">
    <property type="entry name" value="Homeodomain-like"/>
    <property type="match status" value="1"/>
</dbReference>
<feature type="domain" description="HTH myb-type" evidence="8">
    <location>
        <begin position="9"/>
        <end position="65"/>
    </location>
</feature>
<dbReference type="SMART" id="SM00717">
    <property type="entry name" value="SANT"/>
    <property type="match status" value="2"/>
</dbReference>
<name>A0A6B9QRM6_TAXCH</name>
<dbReference type="AlphaFoldDB" id="A0A6B9QRM6"/>
<accession>A0A6B9QRM6</accession>